<keyword evidence="2" id="KW-1185">Reference proteome</keyword>
<dbReference type="Gene3D" id="3.40.50.450">
    <property type="match status" value="1"/>
</dbReference>
<protein>
    <recommendedName>
        <fullName evidence="3">Rossmann fold nucleotide-binding protein</fullName>
    </recommendedName>
</protein>
<dbReference type="EMBL" id="BONC01000026">
    <property type="protein sequence ID" value="GIF57806.1"/>
    <property type="molecule type" value="Genomic_DNA"/>
</dbReference>
<proteinExistence type="predicted"/>
<name>A0ABQ4C5V9_9ACTN</name>
<accession>A0ABQ4C5V9</accession>
<gene>
    <name evidence="1" type="ORF">Air01nite_39010</name>
</gene>
<evidence type="ECO:0008006" key="3">
    <source>
        <dbReference type="Google" id="ProtNLM"/>
    </source>
</evidence>
<evidence type="ECO:0000313" key="2">
    <source>
        <dbReference type="Proteomes" id="UP000624325"/>
    </source>
</evidence>
<sequence>MRKPRSLEQLLDSDDLSAREAGLILIRSLGWSEAAKAWPKAVAFTLKTPRGVGNLVEAEAMAIEQILLARDSAPSPTAGPAAENPGDPSKIAALQRIAIGGNPERSGAREPAARAAVTACARVISRYRVILVHGPRGSGIMVANECNNQFQSRSVSSELVFVDRERLVSGTDLFIVIGGGFMTSVEVDIAVSLGVPVAPVPGTGGVADEMAKRIKTGVLKQPPEIVTLSRMSKTDDVARWLGGVMERGWATTT</sequence>
<reference evidence="1 2" key="1">
    <citation type="submission" date="2021-01" db="EMBL/GenBank/DDBJ databases">
        <title>Whole genome shotgun sequence of Asanoa iriomotensis NBRC 100142.</title>
        <authorList>
            <person name="Komaki H."/>
            <person name="Tamura T."/>
        </authorList>
    </citation>
    <scope>NUCLEOTIDE SEQUENCE [LARGE SCALE GENOMIC DNA]</scope>
    <source>
        <strain evidence="1 2">NBRC 100142</strain>
    </source>
</reference>
<dbReference type="Proteomes" id="UP000624325">
    <property type="component" value="Unassembled WGS sequence"/>
</dbReference>
<comment type="caution">
    <text evidence="1">The sequence shown here is derived from an EMBL/GenBank/DDBJ whole genome shotgun (WGS) entry which is preliminary data.</text>
</comment>
<organism evidence="1 2">
    <name type="scientific">Asanoa iriomotensis</name>
    <dbReference type="NCBI Taxonomy" id="234613"/>
    <lineage>
        <taxon>Bacteria</taxon>
        <taxon>Bacillati</taxon>
        <taxon>Actinomycetota</taxon>
        <taxon>Actinomycetes</taxon>
        <taxon>Micromonosporales</taxon>
        <taxon>Micromonosporaceae</taxon>
        <taxon>Asanoa</taxon>
    </lineage>
</organism>
<evidence type="ECO:0000313" key="1">
    <source>
        <dbReference type="EMBL" id="GIF57806.1"/>
    </source>
</evidence>